<comment type="subcellular location">
    <subcellularLocation>
        <location evidence="1">Cell inner membrane</location>
        <topology evidence="1">Single-pass membrane protein</topology>
    </subcellularLocation>
</comment>
<dbReference type="RefSeq" id="WP_265281912.1">
    <property type="nucleotide sequence ID" value="NZ_QZCW01000001.1"/>
</dbReference>
<keyword evidence="6 11" id="KW-0812">Transmembrane</keyword>
<evidence type="ECO:0000256" key="11">
    <source>
        <dbReference type="SAM" id="Phobius"/>
    </source>
</evidence>
<organism evidence="13 14">
    <name type="scientific">Verminephrobacter aporrectodeae subsp. tuberculatae</name>
    <dbReference type="NCBI Taxonomy" id="1110392"/>
    <lineage>
        <taxon>Bacteria</taxon>
        <taxon>Pseudomonadati</taxon>
        <taxon>Pseudomonadota</taxon>
        <taxon>Betaproteobacteria</taxon>
        <taxon>Burkholderiales</taxon>
        <taxon>Comamonadaceae</taxon>
        <taxon>Verminephrobacter</taxon>
    </lineage>
</organism>
<evidence type="ECO:0000313" key="14">
    <source>
        <dbReference type="Proteomes" id="UP001208935"/>
    </source>
</evidence>
<dbReference type="InterPro" id="IPR012902">
    <property type="entry name" value="N_methyl_site"/>
</dbReference>
<dbReference type="Proteomes" id="UP001208935">
    <property type="component" value="Unassembled WGS sequence"/>
</dbReference>
<dbReference type="PROSITE" id="PS00409">
    <property type="entry name" value="PROKAR_NTER_METHYL"/>
    <property type="match status" value="1"/>
</dbReference>
<keyword evidence="5" id="KW-0997">Cell inner membrane</keyword>
<dbReference type="InterPro" id="IPR022346">
    <property type="entry name" value="T2SS_GspH"/>
</dbReference>
<dbReference type="Pfam" id="PF07963">
    <property type="entry name" value="N_methyl"/>
    <property type="match status" value="1"/>
</dbReference>
<accession>A0ABT3KPC8</accession>
<dbReference type="NCBIfam" id="TIGR02532">
    <property type="entry name" value="IV_pilin_GFxxxE"/>
    <property type="match status" value="1"/>
</dbReference>
<feature type="transmembrane region" description="Helical" evidence="11">
    <location>
        <begin position="20"/>
        <end position="39"/>
    </location>
</feature>
<feature type="domain" description="General secretion pathway GspH" evidence="12">
    <location>
        <begin position="51"/>
        <end position="173"/>
    </location>
</feature>
<dbReference type="Pfam" id="PF12019">
    <property type="entry name" value="GspH"/>
    <property type="match status" value="1"/>
</dbReference>
<gene>
    <name evidence="13" type="ORF">D5039_02975</name>
</gene>
<evidence type="ECO:0000256" key="5">
    <source>
        <dbReference type="ARBA" id="ARBA00022519"/>
    </source>
</evidence>
<keyword evidence="7 11" id="KW-1133">Transmembrane helix</keyword>
<evidence type="ECO:0000256" key="7">
    <source>
        <dbReference type="ARBA" id="ARBA00022989"/>
    </source>
</evidence>
<dbReference type="Gene3D" id="3.55.40.10">
    <property type="entry name" value="minor pseudopilin epsh domain"/>
    <property type="match status" value="1"/>
</dbReference>
<evidence type="ECO:0000256" key="2">
    <source>
        <dbReference type="ARBA" id="ARBA00021549"/>
    </source>
</evidence>
<evidence type="ECO:0000256" key="8">
    <source>
        <dbReference type="ARBA" id="ARBA00023136"/>
    </source>
</evidence>
<reference evidence="14" key="1">
    <citation type="submission" date="2023-07" db="EMBL/GenBank/DDBJ databases">
        <title>Verminephrobacter genomes.</title>
        <authorList>
            <person name="Lund M.B."/>
        </authorList>
    </citation>
    <scope>NUCLEOTIDE SEQUENCE [LARGE SCALE GENOMIC DNA]</scope>
    <source>
        <strain evidence="14">AtM5-05</strain>
    </source>
</reference>
<comment type="similarity">
    <text evidence="9">Belongs to the GSP H family.</text>
</comment>
<evidence type="ECO:0000259" key="12">
    <source>
        <dbReference type="Pfam" id="PF12019"/>
    </source>
</evidence>
<evidence type="ECO:0000256" key="4">
    <source>
        <dbReference type="ARBA" id="ARBA00022481"/>
    </source>
</evidence>
<evidence type="ECO:0000256" key="10">
    <source>
        <dbReference type="ARBA" id="ARBA00030775"/>
    </source>
</evidence>
<keyword evidence="3" id="KW-1003">Cell membrane</keyword>
<keyword evidence="8 11" id="KW-0472">Membrane</keyword>
<keyword evidence="14" id="KW-1185">Reference proteome</keyword>
<sequence length="192" mass="20647">MMQKRTDPSGRNGGFTLIELMITIALAAVLMTLAAPSFVQYQRNSELTSITNSLLTAINAAKSEAMKTGRNAFVRPRATLWTSGWIVYVDTNRDNTYTNGTDTTVQTQEAIKAYFNITGTDVAAGSTPYIEFNGSGYTIDQTGSPVALNLSIARTDAANASEETRRIVVARTGRVRACKPSADTSCTNSATQ</sequence>
<evidence type="ECO:0000313" key="13">
    <source>
        <dbReference type="EMBL" id="MCW5320176.1"/>
    </source>
</evidence>
<proteinExistence type="inferred from homology"/>
<protein>
    <recommendedName>
        <fullName evidence="2">Type II secretion system protein H</fullName>
    </recommendedName>
    <alternativeName>
        <fullName evidence="10">General secretion pathway protein H</fullName>
    </alternativeName>
</protein>
<evidence type="ECO:0000256" key="9">
    <source>
        <dbReference type="ARBA" id="ARBA00025772"/>
    </source>
</evidence>
<evidence type="ECO:0000256" key="1">
    <source>
        <dbReference type="ARBA" id="ARBA00004377"/>
    </source>
</evidence>
<dbReference type="SUPFAM" id="SSF54523">
    <property type="entry name" value="Pili subunits"/>
    <property type="match status" value="1"/>
</dbReference>
<keyword evidence="4" id="KW-0488">Methylation</keyword>
<dbReference type="EMBL" id="QZCW01000001">
    <property type="protein sequence ID" value="MCW5320176.1"/>
    <property type="molecule type" value="Genomic_DNA"/>
</dbReference>
<evidence type="ECO:0000256" key="3">
    <source>
        <dbReference type="ARBA" id="ARBA00022475"/>
    </source>
</evidence>
<evidence type="ECO:0000256" key="6">
    <source>
        <dbReference type="ARBA" id="ARBA00022692"/>
    </source>
</evidence>
<name>A0ABT3KPC8_9BURK</name>
<comment type="caution">
    <text evidence="13">The sequence shown here is derived from an EMBL/GenBank/DDBJ whole genome shotgun (WGS) entry which is preliminary data.</text>
</comment>
<dbReference type="InterPro" id="IPR045584">
    <property type="entry name" value="Pilin-like"/>
</dbReference>